<dbReference type="STRING" id="239498.AXK60_12015"/>
<evidence type="ECO:0000313" key="6">
    <source>
        <dbReference type="EMBL" id="KXO94005.1"/>
    </source>
</evidence>
<gene>
    <name evidence="7" type="ORF">AXK60_12015</name>
    <name evidence="6" type="ORF">AXK61_05630</name>
</gene>
<evidence type="ECO:0000313" key="8">
    <source>
        <dbReference type="Proteomes" id="UP000070258"/>
    </source>
</evidence>
<dbReference type="AlphaFoldDB" id="A0A138A8H1"/>
<evidence type="ECO:0000256" key="3">
    <source>
        <dbReference type="ARBA" id="ARBA00023163"/>
    </source>
</evidence>
<dbReference type="PRINTS" id="PR00455">
    <property type="entry name" value="HTHTETR"/>
</dbReference>
<keyword evidence="3" id="KW-0804">Transcription</keyword>
<evidence type="ECO:0000256" key="1">
    <source>
        <dbReference type="ARBA" id="ARBA00023015"/>
    </source>
</evidence>
<dbReference type="Pfam" id="PF00440">
    <property type="entry name" value="TetR_N"/>
    <property type="match status" value="1"/>
</dbReference>
<reference evidence="8" key="2">
    <citation type="submission" date="2016-02" db="EMBL/GenBank/DDBJ databases">
        <authorList>
            <person name="Wen L."/>
            <person name="He K."/>
            <person name="Yang H."/>
        </authorList>
    </citation>
    <scope>NUCLEOTIDE SEQUENCE [LARGE SCALE GENOMIC DNA]</scope>
    <source>
        <strain evidence="8">JCM 15929</strain>
    </source>
</reference>
<organism evidence="7 8">
    <name type="scientific">Tsukamurella pseudospumae</name>
    <dbReference type="NCBI Taxonomy" id="239498"/>
    <lineage>
        <taxon>Bacteria</taxon>
        <taxon>Bacillati</taxon>
        <taxon>Actinomycetota</taxon>
        <taxon>Actinomycetes</taxon>
        <taxon>Mycobacteriales</taxon>
        <taxon>Tsukamurellaceae</taxon>
        <taxon>Tsukamurella</taxon>
    </lineage>
</organism>
<sequence length="212" mass="23300">MSVTISESQERARANRKDAGGARREELLRAAAECFDDLGYAATTVELIAARAQTSRPTFYAYFRSKDEILLALVDRVAAELEATQSLAGIDTTDPREVIAATMRAYADGVFANGGLVALFDAMAPVRDDVAVIWERMIRRTHRRYTAYLAALDPGTVDLCLEPAALVRILNDIIHHGAKRVARGSAAERERFIADQIRVAERLIGIREVPVG</sequence>
<evidence type="ECO:0000259" key="5">
    <source>
        <dbReference type="PROSITE" id="PS50977"/>
    </source>
</evidence>
<reference evidence="7" key="3">
    <citation type="submission" date="2016-02" db="EMBL/GenBank/DDBJ databases">
        <authorList>
            <person name="Teng J.L."/>
            <person name="Yang Y."/>
            <person name="Huang Y."/>
            <person name="Guo F."/>
            <person name="Wei W."/>
            <person name="Chen J.H."/>
            <person name="Wong S.Y."/>
            <person name="Lau S.K."/>
            <person name="Woo P.C."/>
        </authorList>
    </citation>
    <scope>NUCLEOTIDE SEQUENCE</scope>
    <source>
        <strain evidence="7">JCM 15929</strain>
    </source>
</reference>
<evidence type="ECO:0000313" key="9">
    <source>
        <dbReference type="Proteomes" id="UP000070409"/>
    </source>
</evidence>
<dbReference type="EMBL" id="LSRF01000056">
    <property type="protein sequence ID" value="KXP06781.1"/>
    <property type="molecule type" value="Genomic_DNA"/>
</dbReference>
<reference evidence="6 9" key="1">
    <citation type="submission" date="2016-02" db="EMBL/GenBank/DDBJ databases">
        <authorList>
            <person name="Teng J.L."/>
            <person name="Tang Y."/>
            <person name="Huang Y."/>
            <person name="Guo F."/>
            <person name="Wei W."/>
            <person name="Chen J.H."/>
            <person name="Wong S.Y."/>
            <person name="Lau S.K."/>
            <person name="Woo P.C."/>
        </authorList>
    </citation>
    <scope>NUCLEOTIDE SEQUENCE [LARGE SCALE GENOMIC DNA]</scope>
    <source>
        <strain evidence="6 9">JCM 13375</strain>
    </source>
</reference>
<keyword evidence="9" id="KW-1185">Reference proteome</keyword>
<keyword evidence="2 4" id="KW-0238">DNA-binding</keyword>
<dbReference type="Proteomes" id="UP000070258">
    <property type="component" value="Unassembled WGS sequence"/>
</dbReference>
<evidence type="ECO:0000256" key="4">
    <source>
        <dbReference type="PROSITE-ProRule" id="PRU00335"/>
    </source>
</evidence>
<dbReference type="Proteomes" id="UP000070409">
    <property type="component" value="Unassembled WGS sequence"/>
</dbReference>
<evidence type="ECO:0000256" key="2">
    <source>
        <dbReference type="ARBA" id="ARBA00023125"/>
    </source>
</evidence>
<keyword evidence="1" id="KW-0805">Transcription regulation</keyword>
<feature type="DNA-binding region" description="H-T-H motif" evidence="4">
    <location>
        <begin position="44"/>
        <end position="63"/>
    </location>
</feature>
<comment type="caution">
    <text evidence="7">The sequence shown here is derived from an EMBL/GenBank/DDBJ whole genome shotgun (WGS) entry which is preliminary data.</text>
</comment>
<dbReference type="Gene3D" id="1.10.357.10">
    <property type="entry name" value="Tetracycline Repressor, domain 2"/>
    <property type="match status" value="1"/>
</dbReference>
<dbReference type="GO" id="GO:0045892">
    <property type="term" value="P:negative regulation of DNA-templated transcription"/>
    <property type="evidence" value="ECO:0007669"/>
    <property type="project" value="UniProtKB-ARBA"/>
</dbReference>
<protein>
    <submittedName>
        <fullName evidence="7">TetR family transcriptional regulator</fullName>
    </submittedName>
</protein>
<dbReference type="GO" id="GO:0003700">
    <property type="term" value="F:DNA-binding transcription factor activity"/>
    <property type="evidence" value="ECO:0007669"/>
    <property type="project" value="TreeGrafter"/>
</dbReference>
<dbReference type="SUPFAM" id="SSF46689">
    <property type="entry name" value="Homeodomain-like"/>
    <property type="match status" value="1"/>
</dbReference>
<accession>A0A138A8H1</accession>
<dbReference type="PANTHER" id="PTHR30055:SF184">
    <property type="entry name" value="HTH-TYPE TRANSCRIPTIONAL REGULATOR ETHR"/>
    <property type="match status" value="1"/>
</dbReference>
<dbReference type="InterPro" id="IPR009057">
    <property type="entry name" value="Homeodomain-like_sf"/>
</dbReference>
<dbReference type="PROSITE" id="PS50977">
    <property type="entry name" value="HTH_TETR_2"/>
    <property type="match status" value="1"/>
</dbReference>
<dbReference type="Gene3D" id="1.10.10.60">
    <property type="entry name" value="Homeodomain-like"/>
    <property type="match status" value="1"/>
</dbReference>
<name>A0A138A8H1_9ACTN</name>
<dbReference type="InterPro" id="IPR001647">
    <property type="entry name" value="HTH_TetR"/>
</dbReference>
<dbReference type="InterPro" id="IPR050109">
    <property type="entry name" value="HTH-type_TetR-like_transc_reg"/>
</dbReference>
<dbReference type="EMBL" id="LSRE01000034">
    <property type="protein sequence ID" value="KXO94005.1"/>
    <property type="molecule type" value="Genomic_DNA"/>
</dbReference>
<dbReference type="GO" id="GO:0000976">
    <property type="term" value="F:transcription cis-regulatory region binding"/>
    <property type="evidence" value="ECO:0007669"/>
    <property type="project" value="TreeGrafter"/>
</dbReference>
<dbReference type="FunFam" id="1.10.10.60:FF:000141">
    <property type="entry name" value="TetR family transcriptional regulator"/>
    <property type="match status" value="1"/>
</dbReference>
<feature type="domain" description="HTH tetR-type" evidence="5">
    <location>
        <begin position="21"/>
        <end position="81"/>
    </location>
</feature>
<dbReference type="OrthoDB" id="3267320at2"/>
<proteinExistence type="predicted"/>
<dbReference type="PANTHER" id="PTHR30055">
    <property type="entry name" value="HTH-TYPE TRANSCRIPTIONAL REGULATOR RUTR"/>
    <property type="match status" value="1"/>
</dbReference>
<evidence type="ECO:0000313" key="7">
    <source>
        <dbReference type="EMBL" id="KXP06781.1"/>
    </source>
</evidence>